<keyword evidence="1" id="KW-0812">Transmembrane</keyword>
<feature type="transmembrane region" description="Helical" evidence="1">
    <location>
        <begin position="20"/>
        <end position="53"/>
    </location>
</feature>
<organism evidence="2 3">
    <name type="scientific">Mycobacterium stomatepiae</name>
    <dbReference type="NCBI Taxonomy" id="470076"/>
    <lineage>
        <taxon>Bacteria</taxon>
        <taxon>Bacillati</taxon>
        <taxon>Actinomycetota</taxon>
        <taxon>Actinomycetes</taxon>
        <taxon>Mycobacteriales</taxon>
        <taxon>Mycobacteriaceae</taxon>
        <taxon>Mycobacterium</taxon>
        <taxon>Mycobacterium simiae complex</taxon>
    </lineage>
</organism>
<dbReference type="AlphaFoldDB" id="A0A7I7QDF2"/>
<keyword evidence="3" id="KW-1185">Reference proteome</keyword>
<keyword evidence="1" id="KW-1133">Transmembrane helix</keyword>
<protein>
    <submittedName>
        <fullName evidence="2">Uncharacterized protein</fullName>
    </submittedName>
</protein>
<dbReference type="EMBL" id="AP022587">
    <property type="protein sequence ID" value="BBY24181.1"/>
    <property type="molecule type" value="Genomic_DNA"/>
</dbReference>
<evidence type="ECO:0000256" key="1">
    <source>
        <dbReference type="SAM" id="Phobius"/>
    </source>
</evidence>
<proteinExistence type="predicted"/>
<name>A0A7I7QDF2_9MYCO</name>
<keyword evidence="1" id="KW-0472">Membrane</keyword>
<evidence type="ECO:0000313" key="2">
    <source>
        <dbReference type="EMBL" id="BBY24181.1"/>
    </source>
</evidence>
<sequence length="95" mass="10259">MSEAQMLHNNETHYPIGEAVWAVAGIVLLFAFGDVLVLMALAVAIAGAAAAWWSYRQVRRDERGDDDLAPVTQIRTAAVVQRDLKAAPWQGPSAA</sequence>
<evidence type="ECO:0000313" key="3">
    <source>
        <dbReference type="Proteomes" id="UP000467130"/>
    </source>
</evidence>
<dbReference type="KEGG" id="msto:MSTO_43860"/>
<accession>A0A7I7QDF2</accession>
<dbReference type="Proteomes" id="UP000467130">
    <property type="component" value="Chromosome"/>
</dbReference>
<reference evidence="2 3" key="1">
    <citation type="journal article" date="2019" name="Emerg. Microbes Infect.">
        <title>Comprehensive subspecies identification of 175 nontuberculous mycobacteria species based on 7547 genomic profiles.</title>
        <authorList>
            <person name="Matsumoto Y."/>
            <person name="Kinjo T."/>
            <person name="Motooka D."/>
            <person name="Nabeya D."/>
            <person name="Jung N."/>
            <person name="Uechi K."/>
            <person name="Horii T."/>
            <person name="Iida T."/>
            <person name="Fujita J."/>
            <person name="Nakamura S."/>
        </authorList>
    </citation>
    <scope>NUCLEOTIDE SEQUENCE [LARGE SCALE GENOMIC DNA]</scope>
    <source>
        <strain evidence="2 3">JCM 17783</strain>
    </source>
</reference>
<gene>
    <name evidence="2" type="ORF">MSTO_43860</name>
</gene>